<dbReference type="InterPro" id="IPR026592">
    <property type="entry name" value="BamE"/>
</dbReference>
<evidence type="ECO:0000313" key="7">
    <source>
        <dbReference type="Proteomes" id="UP000298688"/>
    </source>
</evidence>
<comment type="subcellular location">
    <subcellularLocation>
        <location evidence="4">Cell outer membrane</location>
    </subcellularLocation>
</comment>
<sequence>MSNQIFLKILLIIFLFSSCSISENKHYILNNLNESCFDLNKFKKNYKGMTKEQIIYIFGNPIISDSFNNVFHYIIFEKESRSKCHQRTLNIFFKKNKVSKLDIQ</sequence>
<dbReference type="PANTHER" id="PTHR37482">
    <property type="entry name" value="OUTER MEMBRANE PROTEIN ASSEMBLY FACTOR BAME"/>
    <property type="match status" value="1"/>
</dbReference>
<dbReference type="AlphaFoldDB" id="A0A4D6Y6I2"/>
<reference evidence="6 7" key="2">
    <citation type="submission" date="2019-05" db="EMBL/GenBank/DDBJ databases">
        <title>Genome evolution of the obligate endosymbiont Buchnera aphidicola.</title>
        <authorList>
            <person name="Moran N.A."/>
        </authorList>
    </citation>
    <scope>NUCLEOTIDE SEQUENCE [LARGE SCALE GENOMIC DNA]</scope>
    <source>
        <strain evidence="6 7">Rpa</strain>
    </source>
</reference>
<proteinExistence type="inferred from homology"/>
<evidence type="ECO:0000256" key="3">
    <source>
        <dbReference type="ARBA" id="ARBA00023237"/>
    </source>
</evidence>
<evidence type="ECO:0000256" key="1">
    <source>
        <dbReference type="ARBA" id="ARBA00022729"/>
    </source>
</evidence>
<gene>
    <name evidence="4" type="primary">bamE</name>
    <name evidence="6" type="ORF">D9V76_00970</name>
</gene>
<feature type="domain" description="Outer membrane protein assembly factor BamE" evidence="5">
    <location>
        <begin position="41"/>
        <end position="100"/>
    </location>
</feature>
<comment type="function">
    <text evidence="4">Part of the outer membrane protein assembly complex, which is involved in assembly and insertion of beta-barrel proteins into the outer membrane.</text>
</comment>
<evidence type="ECO:0000313" key="6">
    <source>
        <dbReference type="EMBL" id="QCI24839.1"/>
    </source>
</evidence>
<comment type="subunit">
    <text evidence="4">Part of the Bam complex, which is composed of the outer membrane protein BamA, and four lipoproteins BamB, BamC, BamD and BamE.</text>
</comment>
<reference evidence="6 7" key="1">
    <citation type="submission" date="2018-12" db="EMBL/GenBank/DDBJ databases">
        <authorList>
            <person name="Chong R.A."/>
        </authorList>
    </citation>
    <scope>NUCLEOTIDE SEQUENCE [LARGE SCALE GENOMIC DNA]</scope>
    <source>
        <strain evidence="6 7">Rpa</strain>
    </source>
</reference>
<keyword evidence="3 4" id="KW-0998">Cell outer membrane</keyword>
<name>A0A4D6Y6I2_BUCRP</name>
<dbReference type="RefSeq" id="WP_158336994.1">
    <property type="nucleotide sequence ID" value="NZ_CP034858.1"/>
</dbReference>
<dbReference type="InterPro" id="IPR007450">
    <property type="entry name" value="BamE_dom"/>
</dbReference>
<dbReference type="Pfam" id="PF04355">
    <property type="entry name" value="BamE"/>
    <property type="match status" value="1"/>
</dbReference>
<dbReference type="GO" id="GO:0043165">
    <property type="term" value="P:Gram-negative-bacterium-type cell outer membrane assembly"/>
    <property type="evidence" value="ECO:0007669"/>
    <property type="project" value="UniProtKB-UniRule"/>
</dbReference>
<dbReference type="HAMAP" id="MF_00925">
    <property type="entry name" value="OM_assembly_BamE"/>
    <property type="match status" value="1"/>
</dbReference>
<dbReference type="GO" id="GO:1990063">
    <property type="term" value="C:Bam protein complex"/>
    <property type="evidence" value="ECO:0007669"/>
    <property type="project" value="TreeGrafter"/>
</dbReference>
<dbReference type="Gene3D" id="3.30.1450.10">
    <property type="match status" value="1"/>
</dbReference>
<dbReference type="InterPro" id="IPR037873">
    <property type="entry name" value="BamE-like"/>
</dbReference>
<evidence type="ECO:0000256" key="2">
    <source>
        <dbReference type="ARBA" id="ARBA00023136"/>
    </source>
</evidence>
<comment type="similarity">
    <text evidence="4">Belongs to the BamE family.</text>
</comment>
<evidence type="ECO:0000256" key="4">
    <source>
        <dbReference type="HAMAP-Rule" id="MF_00925"/>
    </source>
</evidence>
<keyword evidence="2 4" id="KW-0472">Membrane</keyword>
<dbReference type="OrthoDB" id="9808250at2"/>
<keyword evidence="1 4" id="KW-0732">Signal</keyword>
<dbReference type="Proteomes" id="UP000298688">
    <property type="component" value="Chromosome"/>
</dbReference>
<dbReference type="EMBL" id="CP034858">
    <property type="protein sequence ID" value="QCI24839.1"/>
    <property type="molecule type" value="Genomic_DNA"/>
</dbReference>
<accession>A0A4D6Y6I2</accession>
<dbReference type="PANTHER" id="PTHR37482:SF1">
    <property type="entry name" value="OUTER MEMBRANE PROTEIN ASSEMBLY FACTOR BAME"/>
    <property type="match status" value="1"/>
</dbReference>
<organism evidence="6 7">
    <name type="scientific">Buchnera aphidicola subsp. Rhopalosiphum padi</name>
    <dbReference type="NCBI Taxonomy" id="98793"/>
    <lineage>
        <taxon>Bacteria</taxon>
        <taxon>Pseudomonadati</taxon>
        <taxon>Pseudomonadota</taxon>
        <taxon>Gammaproteobacteria</taxon>
        <taxon>Enterobacterales</taxon>
        <taxon>Erwiniaceae</taxon>
        <taxon>Buchnera</taxon>
    </lineage>
</organism>
<evidence type="ECO:0000259" key="5">
    <source>
        <dbReference type="Pfam" id="PF04355"/>
    </source>
</evidence>
<dbReference type="GO" id="GO:0051205">
    <property type="term" value="P:protein insertion into membrane"/>
    <property type="evidence" value="ECO:0007669"/>
    <property type="project" value="UniProtKB-UniRule"/>
</dbReference>
<protein>
    <recommendedName>
        <fullName evidence="4">Outer membrane protein assembly factor BamE</fullName>
    </recommendedName>
</protein>
<dbReference type="GO" id="GO:0030674">
    <property type="term" value="F:protein-macromolecule adaptor activity"/>
    <property type="evidence" value="ECO:0007669"/>
    <property type="project" value="TreeGrafter"/>
</dbReference>